<keyword evidence="1" id="KW-0812">Transmembrane</keyword>
<protein>
    <submittedName>
        <fullName evidence="3">Uncharacterized protein</fullName>
    </submittedName>
</protein>
<feature type="transmembrane region" description="Helical" evidence="1">
    <location>
        <begin position="103"/>
        <end position="125"/>
    </location>
</feature>
<keyword evidence="2" id="KW-0732">Signal</keyword>
<feature type="signal peptide" evidence="2">
    <location>
        <begin position="1"/>
        <end position="22"/>
    </location>
</feature>
<dbReference type="EMBL" id="RZYA01000026">
    <property type="protein sequence ID" value="RVU16759.1"/>
    <property type="molecule type" value="Genomic_DNA"/>
</dbReference>
<name>A0A3S2V8W4_9ACTN</name>
<dbReference type="RefSeq" id="WP_127832587.1">
    <property type="nucleotide sequence ID" value="NZ_RZYA01000026.1"/>
</dbReference>
<accession>A0A3S2V8W4</accession>
<dbReference type="Proteomes" id="UP000283128">
    <property type="component" value="Unassembled WGS sequence"/>
</dbReference>
<keyword evidence="1" id="KW-1133">Transmembrane helix</keyword>
<evidence type="ECO:0000256" key="2">
    <source>
        <dbReference type="SAM" id="SignalP"/>
    </source>
</evidence>
<proteinExistence type="predicted"/>
<keyword evidence="1" id="KW-0472">Membrane</keyword>
<evidence type="ECO:0000313" key="3">
    <source>
        <dbReference type="EMBL" id="RVU16759.1"/>
    </source>
</evidence>
<keyword evidence="4" id="KW-1185">Reference proteome</keyword>
<sequence>MTAVMAATVMALAGPASATARAADVPTAPHRSYVYVATPEAGTATAPGAGHDFAGDGARRLPLPENATFVIDAADPVAATPGGPGASDTSGSVTVTSATGAGFLPWLATAAAGALGVGAIVFAVWRRRAE</sequence>
<feature type="chain" id="PRO_5018591337" evidence="2">
    <location>
        <begin position="23"/>
        <end position="130"/>
    </location>
</feature>
<dbReference type="AlphaFoldDB" id="A0A3S2V8W4"/>
<organism evidence="3 4">
    <name type="scientific">Streptomyces antnestii</name>
    <dbReference type="NCBI Taxonomy" id="2494256"/>
    <lineage>
        <taxon>Bacteria</taxon>
        <taxon>Bacillati</taxon>
        <taxon>Actinomycetota</taxon>
        <taxon>Actinomycetes</taxon>
        <taxon>Kitasatosporales</taxon>
        <taxon>Streptomycetaceae</taxon>
        <taxon>Streptomyces</taxon>
    </lineage>
</organism>
<evidence type="ECO:0000256" key="1">
    <source>
        <dbReference type="SAM" id="Phobius"/>
    </source>
</evidence>
<comment type="caution">
    <text evidence="3">The sequence shown here is derived from an EMBL/GenBank/DDBJ whole genome shotgun (WGS) entry which is preliminary data.</text>
</comment>
<evidence type="ECO:0000313" key="4">
    <source>
        <dbReference type="Proteomes" id="UP000283128"/>
    </source>
</evidence>
<gene>
    <name evidence="3" type="ORF">EOT10_35950</name>
</gene>
<reference evidence="3 4" key="1">
    <citation type="submission" date="2019-01" db="EMBL/GenBank/DDBJ databases">
        <title>Genome sequences of Streptomyces and Rhizobium isolates collected from root and soil.</title>
        <authorList>
            <person name="Chhettri S."/>
            <person name="Sevigny J.L."/>
            <person name="Sen A."/>
            <person name="Ennis N."/>
            <person name="Tisa L."/>
        </authorList>
    </citation>
    <scope>NUCLEOTIDE SEQUENCE [LARGE SCALE GENOMIC DNA]</scope>
    <source>
        <strain evidence="3 4">San01</strain>
    </source>
</reference>